<evidence type="ECO:0008006" key="3">
    <source>
        <dbReference type="Google" id="ProtNLM"/>
    </source>
</evidence>
<keyword evidence="2" id="KW-1185">Reference proteome</keyword>
<dbReference type="RefSeq" id="WP_343794298.1">
    <property type="nucleotide sequence ID" value="NZ_BAAAEU010000047.1"/>
</dbReference>
<dbReference type="Gene3D" id="1.10.1220.10">
    <property type="entry name" value="Met repressor-like"/>
    <property type="match status" value="1"/>
</dbReference>
<accession>A0ABN1J117</accession>
<dbReference type="EMBL" id="BAAAEU010000047">
    <property type="protein sequence ID" value="GAA0725549.1"/>
    <property type="molecule type" value="Genomic_DNA"/>
</dbReference>
<comment type="caution">
    <text evidence="1">The sequence shown here is derived from an EMBL/GenBank/DDBJ whole genome shotgun (WGS) entry which is preliminary data.</text>
</comment>
<proteinExistence type="predicted"/>
<organism evidence="1 2">
    <name type="scientific">Dokdonella soli</name>
    <dbReference type="NCBI Taxonomy" id="529810"/>
    <lineage>
        <taxon>Bacteria</taxon>
        <taxon>Pseudomonadati</taxon>
        <taxon>Pseudomonadota</taxon>
        <taxon>Gammaproteobacteria</taxon>
        <taxon>Lysobacterales</taxon>
        <taxon>Rhodanobacteraceae</taxon>
        <taxon>Dokdonella</taxon>
    </lineage>
</organism>
<dbReference type="Proteomes" id="UP001501523">
    <property type="component" value="Unassembled WGS sequence"/>
</dbReference>
<gene>
    <name evidence="1" type="ORF">GCM10009105_38500</name>
</gene>
<name>A0ABN1J117_9GAMM</name>
<evidence type="ECO:0000313" key="2">
    <source>
        <dbReference type="Proteomes" id="UP001501523"/>
    </source>
</evidence>
<dbReference type="InterPro" id="IPR013321">
    <property type="entry name" value="Arc_rbn_hlx_hlx"/>
</dbReference>
<evidence type="ECO:0000313" key="1">
    <source>
        <dbReference type="EMBL" id="GAA0725549.1"/>
    </source>
</evidence>
<protein>
    <recommendedName>
        <fullName evidence="3">Plasmid segregation centromere-binding protein ParG</fullName>
    </recommendedName>
</protein>
<reference evidence="1 2" key="1">
    <citation type="journal article" date="2019" name="Int. J. Syst. Evol. Microbiol.">
        <title>The Global Catalogue of Microorganisms (GCM) 10K type strain sequencing project: providing services to taxonomists for standard genome sequencing and annotation.</title>
        <authorList>
            <consortium name="The Broad Institute Genomics Platform"/>
            <consortium name="The Broad Institute Genome Sequencing Center for Infectious Disease"/>
            <person name="Wu L."/>
            <person name="Ma J."/>
        </authorList>
    </citation>
    <scope>NUCLEOTIDE SEQUENCE [LARGE SCALE GENOMIC DNA]</scope>
    <source>
        <strain evidence="1 2">JCM 15421</strain>
    </source>
</reference>
<sequence>MVQVPKTFHAMKPVANRKGSPDDVPTLATLHREPSTKKVPIQIKLTAELAREFRVFCAARDLDMSAAFMLMFDEYRKARG</sequence>